<sequence>MTAPDPQSAAGAPPASGAPEGHADADHATGGHRRNRRAIRDGSEQGRPFVADASAGRRAAAQAGRREAESSSRVAGIGGRVAGIRASAANAGGQASRAGHVVGERVGRPVLRAAQPAWRATSRTVWPVLSPVLTVVSPFGWVVLAAGVAALIAGLSFGWQELLVIAFASFAVLALSVVFVVGRSAYTVKLNLAANRVVVGTRAVGSIVIGNDSARALLPSRIELPVGAGLASFHVPRLVPGASHDDLFGIPTARRAVLNVGPVKSVRGDPLGLLRREIRWTDAIELYVHPRTVRLEGSSAGFIRDLEGQTTKDLSNDDVSFHALREYVAGDDRRNIHWKTSARTGTLMVRQFEETRRSHLALALSTSPADYGDPDEFELAVSSCGSLGIQALIEERDVTVMVQSQTLHTETGRRLLDDLSGIEQRQSRESIVHLAKTAGEAVPNASVAVLLFGASVTPTQMRKASVQLPFGVTVIAVRCQPGAPVGRRMIGELTLLTIGDLTDLAPALRRVNA</sequence>
<dbReference type="RefSeq" id="WP_116409895.1">
    <property type="nucleotide sequence ID" value="NZ_NBXB01000002.1"/>
</dbReference>
<evidence type="ECO:0000313" key="5">
    <source>
        <dbReference type="Proteomes" id="UP000256541"/>
    </source>
</evidence>
<name>A0A3E0W6Z9_9MICO</name>
<evidence type="ECO:0000256" key="2">
    <source>
        <dbReference type="SAM" id="Phobius"/>
    </source>
</evidence>
<keyword evidence="2" id="KW-0472">Membrane</keyword>
<protein>
    <recommendedName>
        <fullName evidence="3">DUF58 domain-containing protein</fullName>
    </recommendedName>
</protein>
<keyword evidence="2" id="KW-1133">Transmembrane helix</keyword>
<keyword evidence="2" id="KW-0812">Transmembrane</keyword>
<feature type="compositionally biased region" description="Low complexity" evidence="1">
    <location>
        <begin position="50"/>
        <end position="63"/>
    </location>
</feature>
<feature type="compositionally biased region" description="Low complexity" evidence="1">
    <location>
        <begin position="1"/>
        <end position="19"/>
    </location>
</feature>
<comment type="caution">
    <text evidence="4">The sequence shown here is derived from an EMBL/GenBank/DDBJ whole genome shotgun (WGS) entry which is preliminary data.</text>
</comment>
<dbReference type="AlphaFoldDB" id="A0A3E0W6Z9"/>
<dbReference type="PANTHER" id="PTHR34351:SF1">
    <property type="entry name" value="SLR1927 PROTEIN"/>
    <property type="match status" value="1"/>
</dbReference>
<feature type="domain" description="DUF58" evidence="3">
    <location>
        <begin position="324"/>
        <end position="405"/>
    </location>
</feature>
<dbReference type="PANTHER" id="PTHR34351">
    <property type="entry name" value="SLR1927 PROTEIN-RELATED"/>
    <property type="match status" value="1"/>
</dbReference>
<proteinExistence type="predicted"/>
<reference evidence="4 5" key="1">
    <citation type="submission" date="2017-04" db="EMBL/GenBank/DDBJ databases">
        <title>Comparative genome analysis of Subtercola boreus.</title>
        <authorList>
            <person name="Cho Y.-J."/>
            <person name="Cho A."/>
            <person name="Kim O.-S."/>
            <person name="Lee J.-I."/>
        </authorList>
    </citation>
    <scope>NUCLEOTIDE SEQUENCE [LARGE SCALE GENOMIC DNA]</scope>
    <source>
        <strain evidence="4 5">P27479</strain>
    </source>
</reference>
<dbReference type="Proteomes" id="UP000256541">
    <property type="component" value="Unassembled WGS sequence"/>
</dbReference>
<feature type="transmembrane region" description="Helical" evidence="2">
    <location>
        <begin position="162"/>
        <end position="182"/>
    </location>
</feature>
<evidence type="ECO:0000313" key="4">
    <source>
        <dbReference type="EMBL" id="RFA17403.1"/>
    </source>
</evidence>
<gene>
    <name evidence="4" type="ORF">B7R22_00590</name>
</gene>
<dbReference type="EMBL" id="NBXB01000002">
    <property type="protein sequence ID" value="RFA17403.1"/>
    <property type="molecule type" value="Genomic_DNA"/>
</dbReference>
<dbReference type="Pfam" id="PF01882">
    <property type="entry name" value="DUF58"/>
    <property type="match status" value="1"/>
</dbReference>
<evidence type="ECO:0000256" key="1">
    <source>
        <dbReference type="SAM" id="MobiDB-lite"/>
    </source>
</evidence>
<evidence type="ECO:0000259" key="3">
    <source>
        <dbReference type="Pfam" id="PF01882"/>
    </source>
</evidence>
<accession>A0A3E0W6Z9</accession>
<dbReference type="OrthoDB" id="9812729at2"/>
<feature type="transmembrane region" description="Helical" evidence="2">
    <location>
        <begin position="128"/>
        <end position="156"/>
    </location>
</feature>
<organism evidence="4 5">
    <name type="scientific">Subtercola boreus</name>
    <dbReference type="NCBI Taxonomy" id="120213"/>
    <lineage>
        <taxon>Bacteria</taxon>
        <taxon>Bacillati</taxon>
        <taxon>Actinomycetota</taxon>
        <taxon>Actinomycetes</taxon>
        <taxon>Micrococcales</taxon>
        <taxon>Microbacteriaceae</taxon>
        <taxon>Subtercola</taxon>
    </lineage>
</organism>
<feature type="region of interest" description="Disordered" evidence="1">
    <location>
        <begin position="1"/>
        <end position="72"/>
    </location>
</feature>
<dbReference type="InterPro" id="IPR002881">
    <property type="entry name" value="DUF58"/>
</dbReference>